<dbReference type="NCBIfam" id="TIGR01409">
    <property type="entry name" value="TAT_signal_seq"/>
    <property type="match status" value="1"/>
</dbReference>
<feature type="domain" description="Transglutaminase-like" evidence="2">
    <location>
        <begin position="146"/>
        <end position="239"/>
    </location>
</feature>
<dbReference type="Proteomes" id="UP000001522">
    <property type="component" value="Chromosome"/>
</dbReference>
<dbReference type="Pfam" id="PF01841">
    <property type="entry name" value="Transglut_core"/>
    <property type="match status" value="1"/>
</dbReference>
<dbReference type="Gene3D" id="3.10.620.30">
    <property type="match status" value="1"/>
</dbReference>
<dbReference type="InterPro" id="IPR002931">
    <property type="entry name" value="Transglutaminase-like"/>
</dbReference>
<accession>D3UIM7</accession>
<evidence type="ECO:0000313" key="4">
    <source>
        <dbReference type="Proteomes" id="UP000001522"/>
    </source>
</evidence>
<organism evidence="3 4">
    <name type="scientific">Helicobacter mustelae (strain ATCC 43772 / CCUG 25715 / CIP 103759 / LMG 18044 / NCTC 12198 / R85-136P)</name>
    <name type="common">Campylobacter mustelae</name>
    <dbReference type="NCBI Taxonomy" id="679897"/>
    <lineage>
        <taxon>Bacteria</taxon>
        <taxon>Pseudomonadati</taxon>
        <taxon>Campylobacterota</taxon>
        <taxon>Epsilonproteobacteria</taxon>
        <taxon>Campylobacterales</taxon>
        <taxon>Helicobacteraceae</taxon>
        <taxon>Helicobacter</taxon>
    </lineage>
</organism>
<proteinExistence type="predicted"/>
<dbReference type="STRING" id="679897.HMU10970"/>
<dbReference type="AlphaFoldDB" id="D3UIM7"/>
<sequence length="295" mass="33717">MERREFLKTSALATGVLATSTGLFAREQKSKKFIIDIAYSADFRSAKDLKFYTPLPMPSAFQKISNFKLQGNFTSHNILKIQDSPLLFAQFEQTAEKKDLSLSFVLELEPYQAKLDRGENSQYLKQTRYVRTDGKIAEIASLVKNKSTEQKVAFFKDYIAKNILPEQRSFSDAIKTISDKKNTFILSGESISANSILVALCRACNIPAREVFGFDITQNHLISNNKAEILINHYWQRMDVSQENSYDFIALNHLRDDFIGDIYTSSIHQTLGSIDGNNLKYYKEFQESIRLQQIA</sequence>
<dbReference type="InterPro" id="IPR038765">
    <property type="entry name" value="Papain-like_cys_pep_sf"/>
</dbReference>
<evidence type="ECO:0000256" key="1">
    <source>
        <dbReference type="ARBA" id="ARBA00022505"/>
    </source>
</evidence>
<dbReference type="eggNOG" id="COG1305">
    <property type="taxonomic scope" value="Bacteria"/>
</dbReference>
<dbReference type="EMBL" id="FN555004">
    <property type="protein sequence ID" value="CBG40352.1"/>
    <property type="molecule type" value="Genomic_DNA"/>
</dbReference>
<protein>
    <submittedName>
        <fullName evidence="3">Putative KatA associated protein, KapA</fullName>
    </submittedName>
</protein>
<dbReference type="RefSeq" id="WP_013023422.1">
    <property type="nucleotide sequence ID" value="NC_013949.1"/>
</dbReference>
<keyword evidence="1" id="KW-0500">Molybdenum</keyword>
<evidence type="ECO:0000259" key="2">
    <source>
        <dbReference type="Pfam" id="PF01841"/>
    </source>
</evidence>
<evidence type="ECO:0000313" key="3">
    <source>
        <dbReference type="EMBL" id="CBG40352.1"/>
    </source>
</evidence>
<dbReference type="SUPFAM" id="SSF54001">
    <property type="entry name" value="Cysteine proteinases"/>
    <property type="match status" value="1"/>
</dbReference>
<gene>
    <name evidence="3" type="primary">kapA</name>
    <name evidence="3" type="ordered locus">HMU10970</name>
</gene>
<dbReference type="InterPro" id="IPR019546">
    <property type="entry name" value="TAT_signal_bac_arc"/>
</dbReference>
<keyword evidence="4" id="KW-1185">Reference proteome</keyword>
<dbReference type="HOGENOM" id="CLU_952397_0_0_7"/>
<reference evidence="3 4" key="1">
    <citation type="journal article" date="2010" name="BMC Genomics">
        <title>Comparative genomics and proteomics of Helicobacter mustelae, an ulcerogenic and carcinogenic gastric pathogen.</title>
        <authorList>
            <person name="O'Toole P.W."/>
            <person name="Snelling W.J."/>
            <person name="Canchaya C."/>
            <person name="Forde B.M."/>
            <person name="Hardie K.R."/>
            <person name="Josenhans C."/>
            <person name="Graham R.L.J."/>
            <person name="McMullan G."/>
            <person name="Parkhill J."/>
            <person name="Belda E."/>
            <person name="Bentley S.D."/>
        </authorList>
    </citation>
    <scope>NUCLEOTIDE SEQUENCE [LARGE SCALE GENOMIC DNA]</scope>
    <source>
        <strain evidence="4">ATCC 43772 / LMG 18044 / NCTC 12198 / 12198</strain>
    </source>
</reference>
<name>D3UIM7_HELM1</name>
<dbReference type="KEGG" id="hms:HMU10970"/>